<feature type="region of interest" description="Disordered" evidence="1">
    <location>
        <begin position="23"/>
        <end position="48"/>
    </location>
</feature>
<organism evidence="2 3">
    <name type="scientific">Penicillium cosmopolitanum</name>
    <dbReference type="NCBI Taxonomy" id="1131564"/>
    <lineage>
        <taxon>Eukaryota</taxon>
        <taxon>Fungi</taxon>
        <taxon>Dikarya</taxon>
        <taxon>Ascomycota</taxon>
        <taxon>Pezizomycotina</taxon>
        <taxon>Eurotiomycetes</taxon>
        <taxon>Eurotiomycetidae</taxon>
        <taxon>Eurotiales</taxon>
        <taxon>Aspergillaceae</taxon>
        <taxon>Penicillium</taxon>
    </lineage>
</organism>
<keyword evidence="3" id="KW-1185">Reference proteome</keyword>
<reference evidence="2" key="1">
    <citation type="submission" date="2022-12" db="EMBL/GenBank/DDBJ databases">
        <authorList>
            <person name="Petersen C."/>
        </authorList>
    </citation>
    <scope>NUCLEOTIDE SEQUENCE</scope>
    <source>
        <strain evidence="2">IBT 29677</strain>
    </source>
</reference>
<reference evidence="2" key="2">
    <citation type="journal article" date="2023" name="IMA Fungus">
        <title>Comparative genomic study of the Penicillium genus elucidates a diverse pangenome and 15 lateral gene transfer events.</title>
        <authorList>
            <person name="Petersen C."/>
            <person name="Sorensen T."/>
            <person name="Nielsen M.R."/>
            <person name="Sondergaard T.E."/>
            <person name="Sorensen J.L."/>
            <person name="Fitzpatrick D.A."/>
            <person name="Frisvad J.C."/>
            <person name="Nielsen K.L."/>
        </authorList>
    </citation>
    <scope>NUCLEOTIDE SEQUENCE</scope>
    <source>
        <strain evidence="2">IBT 29677</strain>
    </source>
</reference>
<evidence type="ECO:0000313" key="3">
    <source>
        <dbReference type="Proteomes" id="UP001147747"/>
    </source>
</evidence>
<evidence type="ECO:0000256" key="1">
    <source>
        <dbReference type="SAM" id="MobiDB-lite"/>
    </source>
</evidence>
<dbReference type="GeneID" id="81376102"/>
<name>A0A9W9SIR8_9EURO</name>
<dbReference type="Proteomes" id="UP001147747">
    <property type="component" value="Unassembled WGS sequence"/>
</dbReference>
<dbReference type="AlphaFoldDB" id="A0A9W9SIR8"/>
<protein>
    <submittedName>
        <fullName evidence="2">Uncharacterized protein</fullName>
    </submittedName>
</protein>
<evidence type="ECO:0000313" key="2">
    <source>
        <dbReference type="EMBL" id="KAJ5379366.1"/>
    </source>
</evidence>
<comment type="caution">
    <text evidence="2">The sequence shown here is derived from an EMBL/GenBank/DDBJ whole genome shotgun (WGS) entry which is preliminary data.</text>
</comment>
<sequence>MSEGALAHRIGILKARLAATLTGDVPRVAERPEPPSTSTAPHESKRAHGHFDGLLRFLTLGTRENNEPAYLGPSSGLRLSILSLRIH</sequence>
<gene>
    <name evidence="2" type="ORF">N7509_012485</name>
</gene>
<dbReference type="EMBL" id="JAPZBU010000011">
    <property type="protein sequence ID" value="KAJ5379366.1"/>
    <property type="molecule type" value="Genomic_DNA"/>
</dbReference>
<dbReference type="RefSeq" id="XP_056483152.1">
    <property type="nucleotide sequence ID" value="XM_056637122.1"/>
</dbReference>
<proteinExistence type="predicted"/>
<accession>A0A9W9SIR8</accession>